<dbReference type="CDD" id="cd01517">
    <property type="entry name" value="PAP_phosphatase"/>
    <property type="match status" value="1"/>
</dbReference>
<reference evidence="2 3" key="1">
    <citation type="journal article" date="2019" name="Int. J. Syst. Evol. Microbiol.">
        <title>The Global Catalogue of Microorganisms (GCM) 10K type strain sequencing project: providing services to taxonomists for standard genome sequencing and annotation.</title>
        <authorList>
            <consortium name="The Broad Institute Genomics Platform"/>
            <consortium name="The Broad Institute Genome Sequencing Center for Infectious Disease"/>
            <person name="Wu L."/>
            <person name="Ma J."/>
        </authorList>
    </citation>
    <scope>NUCLEOTIDE SEQUENCE [LARGE SCALE GENOMIC DNA]</scope>
    <source>
        <strain evidence="2 3">JCM 9933</strain>
    </source>
</reference>
<comment type="similarity">
    <text evidence="1">Belongs to the inositol monophosphatase superfamily.</text>
</comment>
<keyword evidence="3" id="KW-1185">Reference proteome</keyword>
<dbReference type="SUPFAM" id="SSF56655">
    <property type="entry name" value="Carbohydrate phosphatase"/>
    <property type="match status" value="1"/>
</dbReference>
<dbReference type="Gene3D" id="3.40.190.80">
    <property type="match status" value="1"/>
</dbReference>
<protein>
    <submittedName>
        <fullName evidence="2">Inositol monophosphatase family protein</fullName>
    </submittedName>
</protein>
<dbReference type="InterPro" id="IPR000760">
    <property type="entry name" value="Inositol_monophosphatase-like"/>
</dbReference>
<accession>A0ABN1F7P3</accession>
<dbReference type="PANTHER" id="PTHR20854">
    <property type="entry name" value="INOSITOL MONOPHOSPHATASE"/>
    <property type="match status" value="1"/>
</dbReference>
<evidence type="ECO:0000313" key="2">
    <source>
        <dbReference type="EMBL" id="GAA0584030.1"/>
    </source>
</evidence>
<dbReference type="Pfam" id="PF00459">
    <property type="entry name" value="Inositol_P"/>
    <property type="match status" value="1"/>
</dbReference>
<organism evidence="2 3">
    <name type="scientific">Craurococcus roseus</name>
    <dbReference type="NCBI Taxonomy" id="77585"/>
    <lineage>
        <taxon>Bacteria</taxon>
        <taxon>Pseudomonadati</taxon>
        <taxon>Pseudomonadota</taxon>
        <taxon>Alphaproteobacteria</taxon>
        <taxon>Acetobacterales</taxon>
        <taxon>Acetobacteraceae</taxon>
        <taxon>Craurococcus</taxon>
    </lineage>
</organism>
<dbReference type="PANTHER" id="PTHR20854:SF4">
    <property type="entry name" value="INOSITOL-1-MONOPHOSPHATASE-RELATED"/>
    <property type="match status" value="1"/>
</dbReference>
<dbReference type="Gene3D" id="3.30.540.10">
    <property type="entry name" value="Fructose-1,6-Bisphosphatase, subunit A, domain 1"/>
    <property type="match status" value="1"/>
</dbReference>
<name>A0ABN1F7P3_9PROT</name>
<dbReference type="Proteomes" id="UP001501588">
    <property type="component" value="Unassembled WGS sequence"/>
</dbReference>
<gene>
    <name evidence="2" type="ORF">GCM10009416_23070</name>
</gene>
<proteinExistence type="inferred from homology"/>
<evidence type="ECO:0000256" key="1">
    <source>
        <dbReference type="ARBA" id="ARBA00009759"/>
    </source>
</evidence>
<dbReference type="PRINTS" id="PR00377">
    <property type="entry name" value="IMPHPHTASES"/>
</dbReference>
<dbReference type="EMBL" id="BAAAFZ010000028">
    <property type="protein sequence ID" value="GAA0584030.1"/>
    <property type="molecule type" value="Genomic_DNA"/>
</dbReference>
<sequence>MSPAPRFDLRTATAVADLLRDAARAEVMPRFRRLAAGAVRNKTGPLDLVTDADEGAERVIAAGLAARFPGCLVVGEEGAAADPGLLGRLADADLAFVVDPVDGTANFAAGLPLFGCMAAAILRGEVVAGWIHDPLGDDTAIALRGEGAWIEAPGGGGRVPLRVAPPAPLERMVGDLSWTYLPEPLRTRVASRLPLLAGTVGLRCAAHAYRSVASGYLHLLLFNRLMPWDHAAGWLLHREAGGHSAGFDGQPYSPLRHGGGLICTPDSASWQEARARLLEA</sequence>
<evidence type="ECO:0000313" key="3">
    <source>
        <dbReference type="Proteomes" id="UP001501588"/>
    </source>
</evidence>
<comment type="caution">
    <text evidence="2">The sequence shown here is derived from an EMBL/GenBank/DDBJ whole genome shotgun (WGS) entry which is preliminary data.</text>
</comment>